<evidence type="ECO:0000313" key="2">
    <source>
        <dbReference type="EMBL" id="CAB4193271.1"/>
    </source>
</evidence>
<evidence type="ECO:0000313" key="1">
    <source>
        <dbReference type="EMBL" id="CAB4185142.1"/>
    </source>
</evidence>
<dbReference type="EMBL" id="LR797075">
    <property type="protein sequence ID" value="CAB4185142.1"/>
    <property type="molecule type" value="Genomic_DNA"/>
</dbReference>
<accession>A0A6J7XSF6</accession>
<evidence type="ECO:0000313" key="3">
    <source>
        <dbReference type="EMBL" id="CAB4217867.1"/>
    </source>
</evidence>
<dbReference type="EMBL" id="LR797197">
    <property type="protein sequence ID" value="CAB4193271.1"/>
    <property type="molecule type" value="Genomic_DNA"/>
</dbReference>
<evidence type="ECO:0008006" key="5">
    <source>
        <dbReference type="Google" id="ProtNLM"/>
    </source>
</evidence>
<protein>
    <recommendedName>
        <fullName evidence="5">Bacteriophage lambda, Stf, side tail fibre-repeat-2</fullName>
    </recommendedName>
</protein>
<gene>
    <name evidence="1" type="ORF">UFOVP1127_23</name>
    <name evidence="2" type="ORF">UFOVP1242_51</name>
    <name evidence="3" type="ORF">UFOVP1492_111</name>
    <name evidence="4" type="ORF">UFOVP1580_4</name>
</gene>
<name>A0A6J7XSF6_9CAUD</name>
<evidence type="ECO:0000313" key="4">
    <source>
        <dbReference type="EMBL" id="CAB5230942.1"/>
    </source>
</evidence>
<organism evidence="4">
    <name type="scientific">uncultured Caudovirales phage</name>
    <dbReference type="NCBI Taxonomy" id="2100421"/>
    <lineage>
        <taxon>Viruses</taxon>
        <taxon>Duplodnaviria</taxon>
        <taxon>Heunggongvirae</taxon>
        <taxon>Uroviricota</taxon>
        <taxon>Caudoviricetes</taxon>
        <taxon>Peduoviridae</taxon>
        <taxon>Maltschvirus</taxon>
        <taxon>Maltschvirus maltsch</taxon>
    </lineage>
</organism>
<proteinExistence type="predicted"/>
<reference evidence="4" key="1">
    <citation type="submission" date="2020-05" db="EMBL/GenBank/DDBJ databases">
        <authorList>
            <person name="Chiriac C."/>
            <person name="Salcher M."/>
            <person name="Ghai R."/>
            <person name="Kavagutti S V."/>
        </authorList>
    </citation>
    <scope>NUCLEOTIDE SEQUENCE</scope>
</reference>
<dbReference type="EMBL" id="LR798430">
    <property type="protein sequence ID" value="CAB5230942.1"/>
    <property type="molecule type" value="Genomic_DNA"/>
</dbReference>
<sequence>MALQLAIHDFNRNELQNTRMHNLATAPGSPNEGLYYWDTALDQMGIWNGTAWVYLGSGSGTVTSVALSMPGIFSVSGSPVTTNGTLTANLATQTANTFFSGPGSAGPSVPTFRTMVQADLPSSVPISYWAAATANVSMGTSYKITNLLDPTNPQDAATKAYVDGVAQGLDIKYSCKAATTANITLSGTQTVDGVALVALDRCLVKNQTTVANNGMYVVNAGAWTRTLDFDAWAELPGGFTFIEQGTVNAESGWVCTSDGGGTLGTTDITFVQFSGAGQITAGNGLTKSGNTISVLLDTNPGLSISGTGIRVSLAATSGLTTAGGLAIVSDTVTAGTLALTLTANGAGTKYNTTSFTEATEALTLASTVVQAAGAINLTTNALGVNVDNSTIEINTNALRVKAAGINHNHIASSSLNTTLTGGSGTTLGVAGYTFISGTTVARKYLQNAVSLATGAFSVAVTHNLNNKDVMVMVRDATDNLIGVDWQANTVNQVTISGNNNTGGAISSNVVVIG</sequence>
<dbReference type="EMBL" id="LR797450">
    <property type="protein sequence ID" value="CAB4217867.1"/>
    <property type="molecule type" value="Genomic_DNA"/>
</dbReference>